<proteinExistence type="predicted"/>
<dbReference type="Proteomes" id="UP001499989">
    <property type="component" value="Unassembled WGS sequence"/>
</dbReference>
<comment type="caution">
    <text evidence="2">The sequence shown here is derived from an EMBL/GenBank/DDBJ whole genome shotgun (WGS) entry which is preliminary data.</text>
</comment>
<evidence type="ECO:0000313" key="3">
    <source>
        <dbReference type="Proteomes" id="UP001499989"/>
    </source>
</evidence>
<feature type="region of interest" description="Disordered" evidence="1">
    <location>
        <begin position="64"/>
        <end position="84"/>
    </location>
</feature>
<evidence type="ECO:0000313" key="2">
    <source>
        <dbReference type="EMBL" id="GAA2702877.1"/>
    </source>
</evidence>
<accession>A0ABN3TGP6</accession>
<reference evidence="2 3" key="1">
    <citation type="journal article" date="2019" name="Int. J. Syst. Evol. Microbiol.">
        <title>The Global Catalogue of Microorganisms (GCM) 10K type strain sequencing project: providing services to taxonomists for standard genome sequencing and annotation.</title>
        <authorList>
            <consortium name="The Broad Institute Genomics Platform"/>
            <consortium name="The Broad Institute Genome Sequencing Center for Infectious Disease"/>
            <person name="Wu L."/>
            <person name="Ma J."/>
        </authorList>
    </citation>
    <scope>NUCLEOTIDE SEQUENCE [LARGE SCALE GENOMIC DNA]</scope>
    <source>
        <strain evidence="2 3">JCM 4531</strain>
    </source>
</reference>
<evidence type="ECO:0000256" key="1">
    <source>
        <dbReference type="SAM" id="MobiDB-lite"/>
    </source>
</evidence>
<protein>
    <submittedName>
        <fullName evidence="2">Uncharacterized protein</fullName>
    </submittedName>
</protein>
<keyword evidence="3" id="KW-1185">Reference proteome</keyword>
<organism evidence="2 3">
    <name type="scientific">Streptomyces violaceolatus</name>
    <dbReference type="NCBI Taxonomy" id="67378"/>
    <lineage>
        <taxon>Bacteria</taxon>
        <taxon>Bacillati</taxon>
        <taxon>Actinomycetota</taxon>
        <taxon>Actinomycetes</taxon>
        <taxon>Kitasatosporales</taxon>
        <taxon>Streptomycetaceae</taxon>
        <taxon>Streptomyces</taxon>
        <taxon>Streptomyces violaceoruber group</taxon>
    </lineage>
</organism>
<dbReference type="EMBL" id="BAAASK010000039">
    <property type="protein sequence ID" value="GAA2702877.1"/>
    <property type="molecule type" value="Genomic_DNA"/>
</dbReference>
<sequence length="84" mass="9403">MATTRPAALSEKIRQNSDTFLFPLLPAFSHDTPAASFADRDRLRISVTTPISPPYVRMAAWRGRGHGTHVRKAQPETRQATQDE</sequence>
<gene>
    <name evidence="2" type="ORF">GCM10010310_74320</name>
</gene>
<name>A0ABN3TGP6_9ACTN</name>